<organism evidence="3 4">
    <name type="scientific">Variovorax rhizosphaerae</name>
    <dbReference type="NCBI Taxonomy" id="1836200"/>
    <lineage>
        <taxon>Bacteria</taxon>
        <taxon>Pseudomonadati</taxon>
        <taxon>Pseudomonadota</taxon>
        <taxon>Betaproteobacteria</taxon>
        <taxon>Burkholderiales</taxon>
        <taxon>Comamonadaceae</taxon>
        <taxon>Variovorax</taxon>
    </lineage>
</organism>
<dbReference type="PIRSF" id="PIRSF017082">
    <property type="entry name" value="YflP"/>
    <property type="match status" value="1"/>
</dbReference>
<dbReference type="PANTHER" id="PTHR42928">
    <property type="entry name" value="TRICARBOXYLATE-BINDING PROTEIN"/>
    <property type="match status" value="1"/>
</dbReference>
<sequence>MIPKLFAALALALSIAPAGAQNVYPVRPVKLLVGFAPGGATDQLARLFAMKLTERLGQPVIVDNRPGSGGNIAVHQVAQASPDGHTLVMAANYVAVNSALGRNPYNWQRDLSPVALIASTPNLLVVPANSKIHALADILEAAKRPGSNVTYGSPGMGSSVHLAGELFSVMAGVKMTHVPYKGVAPAEVDLSAGVLDLMFDSISTAVPLVEAGRLRALAVTGKQRVKALPNVPTMEELGMKGFNVEATYMVLAPAKTPTFIVEKLCTAIADISRQPEVQRFEEGLYAQPLKGGAAETNAFLKGEEQKWVDVVKASGLKID</sequence>
<dbReference type="CDD" id="cd13578">
    <property type="entry name" value="PBP2_Bug27"/>
    <property type="match status" value="1"/>
</dbReference>
<feature type="signal peptide" evidence="2">
    <location>
        <begin position="1"/>
        <end position="20"/>
    </location>
</feature>
<keyword evidence="4" id="KW-1185">Reference proteome</keyword>
<protein>
    <submittedName>
        <fullName evidence="3">Tripartite tricarboxylate transporter substrate binding protein</fullName>
    </submittedName>
</protein>
<feature type="chain" id="PRO_5045806073" evidence="2">
    <location>
        <begin position="21"/>
        <end position="319"/>
    </location>
</feature>
<comment type="similarity">
    <text evidence="1">Belongs to the UPF0065 (bug) family.</text>
</comment>
<name>A0ABU8WTE4_9BURK</name>
<dbReference type="EMBL" id="JBBKZT010000017">
    <property type="protein sequence ID" value="MEJ8850802.1"/>
    <property type="molecule type" value="Genomic_DNA"/>
</dbReference>
<keyword evidence="2" id="KW-0732">Signal</keyword>
<dbReference type="InterPro" id="IPR005064">
    <property type="entry name" value="BUG"/>
</dbReference>
<dbReference type="Gene3D" id="3.40.190.10">
    <property type="entry name" value="Periplasmic binding protein-like II"/>
    <property type="match status" value="1"/>
</dbReference>
<dbReference type="SUPFAM" id="SSF53850">
    <property type="entry name" value="Periplasmic binding protein-like II"/>
    <property type="match status" value="1"/>
</dbReference>
<gene>
    <name evidence="3" type="ORF">WKW82_29465</name>
</gene>
<accession>A0ABU8WTE4</accession>
<comment type="caution">
    <text evidence="3">The sequence shown here is derived from an EMBL/GenBank/DDBJ whole genome shotgun (WGS) entry which is preliminary data.</text>
</comment>
<dbReference type="Gene3D" id="3.40.190.150">
    <property type="entry name" value="Bordetella uptake gene, domain 1"/>
    <property type="match status" value="1"/>
</dbReference>
<evidence type="ECO:0000256" key="1">
    <source>
        <dbReference type="ARBA" id="ARBA00006987"/>
    </source>
</evidence>
<evidence type="ECO:0000313" key="4">
    <source>
        <dbReference type="Proteomes" id="UP001385892"/>
    </source>
</evidence>
<dbReference type="RefSeq" id="WP_340346255.1">
    <property type="nucleotide sequence ID" value="NZ_JBBKZT010000017.1"/>
</dbReference>
<dbReference type="Proteomes" id="UP001385892">
    <property type="component" value="Unassembled WGS sequence"/>
</dbReference>
<evidence type="ECO:0000313" key="3">
    <source>
        <dbReference type="EMBL" id="MEJ8850802.1"/>
    </source>
</evidence>
<dbReference type="InterPro" id="IPR042100">
    <property type="entry name" value="Bug_dom1"/>
</dbReference>
<proteinExistence type="inferred from homology"/>
<dbReference type="PANTHER" id="PTHR42928:SF5">
    <property type="entry name" value="BLR1237 PROTEIN"/>
    <property type="match status" value="1"/>
</dbReference>
<dbReference type="Pfam" id="PF03401">
    <property type="entry name" value="TctC"/>
    <property type="match status" value="1"/>
</dbReference>
<evidence type="ECO:0000256" key="2">
    <source>
        <dbReference type="SAM" id="SignalP"/>
    </source>
</evidence>
<reference evidence="3 4" key="1">
    <citation type="submission" date="2024-03" db="EMBL/GenBank/DDBJ databases">
        <title>Novel species of the genus Variovorax.</title>
        <authorList>
            <person name="Liu Q."/>
            <person name="Xin Y.-H."/>
        </authorList>
    </citation>
    <scope>NUCLEOTIDE SEQUENCE [LARGE SCALE GENOMIC DNA]</scope>
    <source>
        <strain evidence="3 4">KACC 18900</strain>
    </source>
</reference>